<feature type="region of interest" description="Disordered" evidence="2">
    <location>
        <begin position="446"/>
        <end position="515"/>
    </location>
</feature>
<sequence length="822" mass="87133">MPTDEERLIVSLEARVNEFEKRMKRAEQTGTRSFQRLQRDSQSATRQMETDMQRATARINQALASTTAQVGNFGRNFVQGLAVGAIATATAAITAGVHEAVKSLASLGDEARRAGVSVETFQELKFVAEQNRIDVDALTDGLKELSLRADEFIQTGAGSAAEAFGRLGFGAEDLSERLKEPSELLLEIIGRLEDFDRAAQIRIADEVFGGTGGERFVELIGQGEAGLRATIERAHELGLVLDEETIAKAQELDRRFSEVAAKVGNLFQRLVVGTADFAGEVLNLGEQIERIDEVLRNSAQAAALLGPAVAEGMEANPELIREHEDALREILALYENVAGEGANLAPYLDRAANYLREIGDTDAEAALRAAAQEMRDLQAGLDDGSISAQDFEARMGEAAGTASDVLAQLDAIDQENLGSVIMAVTGLAANLVNAARAAASLRAQLPGSGSPADLEDPRGNTGNVYSAGAGMATSTPQAPRNAPVPPTRPPLVDDYTAPDGGWNRNTLRPQTRPADIDFGVPVSAGGGGGSRGGGGTPRLSDYQREVESTREQIAKLEAEAAELMAVSQSGRDVGDAMDYARKRAELLYEAQQSGQEITPEVRAAIDRLALSYTTAGQAAEDAADRLRLIEDNAKRGADRLTDMFMGILSGSMSAREALGQLLIEIARVQMQKALLGMAEGGGTMGNAIGWLGGLLGGGFAYGGYTGAGGTWEPKGIVHGGEYVFSKRAVQRIGVGRLEAMHRAARGYATGGFVRDEAAEALTSPMMPPPAEKPVTPVVNVKNVNVFEASDVMSQALSTEAGQRVMLNFMTRNARAIGGAMSR</sequence>
<gene>
    <name evidence="3" type="ORF">Rumeso_04729</name>
</gene>
<dbReference type="PATRIC" id="fig|442562.3.peg.4658"/>
<evidence type="ECO:0000313" key="3">
    <source>
        <dbReference type="EMBL" id="EYD73608.1"/>
    </source>
</evidence>
<reference evidence="3 4" key="1">
    <citation type="submission" date="2013-02" db="EMBL/GenBank/DDBJ databases">
        <authorList>
            <person name="Fiebig A."/>
            <person name="Goeker M."/>
            <person name="Klenk H.-P.P."/>
        </authorList>
    </citation>
    <scope>NUCLEOTIDE SEQUENCE [LARGE SCALE GENOMIC DNA]</scope>
    <source>
        <strain evidence="3 4">DSM 19309</strain>
    </source>
</reference>
<dbReference type="HOGENOM" id="CLU_375009_0_0_5"/>
<evidence type="ECO:0000313" key="4">
    <source>
        <dbReference type="Proteomes" id="UP000019666"/>
    </source>
</evidence>
<evidence type="ECO:0000256" key="2">
    <source>
        <dbReference type="SAM" id="MobiDB-lite"/>
    </source>
</evidence>
<keyword evidence="4" id="KW-1185">Reference proteome</keyword>
<dbReference type="AlphaFoldDB" id="A0A017HHK2"/>
<feature type="coiled-coil region" evidence="1">
    <location>
        <begin position="539"/>
        <end position="566"/>
    </location>
</feature>
<dbReference type="RefSeq" id="WP_051521102.1">
    <property type="nucleotide sequence ID" value="NZ_KK088560.1"/>
</dbReference>
<protein>
    <submittedName>
        <fullName evidence="3">Methyl-accepting chemotaxis protein</fullName>
    </submittedName>
</protein>
<dbReference type="STRING" id="442562.Rumeso_04729"/>
<feature type="compositionally biased region" description="Polar residues" evidence="2">
    <location>
        <begin position="28"/>
        <end position="47"/>
    </location>
</feature>
<dbReference type="OrthoDB" id="7311517at2"/>
<proteinExistence type="predicted"/>
<name>A0A017HHK2_9RHOB</name>
<comment type="caution">
    <text evidence="3">The sequence shown here is derived from an EMBL/GenBank/DDBJ whole genome shotgun (WGS) entry which is preliminary data.</text>
</comment>
<dbReference type="Proteomes" id="UP000019666">
    <property type="component" value="Unassembled WGS sequence"/>
</dbReference>
<keyword evidence="1" id="KW-0175">Coiled coil</keyword>
<organism evidence="3 4">
    <name type="scientific">Rubellimicrobium mesophilum DSM 19309</name>
    <dbReference type="NCBI Taxonomy" id="442562"/>
    <lineage>
        <taxon>Bacteria</taxon>
        <taxon>Pseudomonadati</taxon>
        <taxon>Pseudomonadota</taxon>
        <taxon>Alphaproteobacteria</taxon>
        <taxon>Rhodobacterales</taxon>
        <taxon>Roseobacteraceae</taxon>
        <taxon>Rubellimicrobium</taxon>
    </lineage>
</organism>
<feature type="region of interest" description="Disordered" evidence="2">
    <location>
        <begin position="26"/>
        <end position="48"/>
    </location>
</feature>
<dbReference type="EMBL" id="AOSK01000130">
    <property type="protein sequence ID" value="EYD73608.1"/>
    <property type="molecule type" value="Genomic_DNA"/>
</dbReference>
<evidence type="ECO:0000256" key="1">
    <source>
        <dbReference type="SAM" id="Coils"/>
    </source>
</evidence>
<accession>A0A017HHK2</accession>